<dbReference type="PANTHER" id="PTHR42939:SF3">
    <property type="entry name" value="ABC TRANSPORTER ATP-BINDING COMPONENT"/>
    <property type="match status" value="1"/>
</dbReference>
<dbReference type="PROSITE" id="PS50893">
    <property type="entry name" value="ABC_TRANSPORTER_2"/>
    <property type="match status" value="1"/>
</dbReference>
<dbReference type="GeneID" id="89510988"/>
<dbReference type="InterPro" id="IPR027417">
    <property type="entry name" value="P-loop_NTPase"/>
</dbReference>
<proteinExistence type="predicted"/>
<keyword evidence="3 5" id="KW-0067">ATP-binding</keyword>
<keyword evidence="1" id="KW-0813">Transport</keyword>
<evidence type="ECO:0000256" key="1">
    <source>
        <dbReference type="ARBA" id="ARBA00022448"/>
    </source>
</evidence>
<dbReference type="OrthoDB" id="9804819at2"/>
<dbReference type="Proteomes" id="UP000184278">
    <property type="component" value="Unassembled WGS sequence"/>
</dbReference>
<feature type="domain" description="ABC transporter" evidence="4">
    <location>
        <begin position="1"/>
        <end position="243"/>
    </location>
</feature>
<dbReference type="InterPro" id="IPR003593">
    <property type="entry name" value="AAA+_ATPase"/>
</dbReference>
<dbReference type="InterPro" id="IPR003439">
    <property type="entry name" value="ABC_transporter-like_ATP-bd"/>
</dbReference>
<evidence type="ECO:0000313" key="5">
    <source>
        <dbReference type="EMBL" id="SHI39200.1"/>
    </source>
</evidence>
<reference evidence="6" key="1">
    <citation type="submission" date="2016-11" db="EMBL/GenBank/DDBJ databases">
        <authorList>
            <person name="Varghese N."/>
            <person name="Submissions S."/>
        </authorList>
    </citation>
    <scope>NUCLEOTIDE SEQUENCE [LARGE SCALE GENOMIC DNA]</scope>
    <source>
        <strain evidence="6">DSM 3071</strain>
    </source>
</reference>
<keyword evidence="2" id="KW-0547">Nucleotide-binding</keyword>
<dbReference type="GO" id="GO:0005524">
    <property type="term" value="F:ATP binding"/>
    <property type="evidence" value="ECO:0007669"/>
    <property type="project" value="UniProtKB-KW"/>
</dbReference>
<dbReference type="Pfam" id="PF00005">
    <property type="entry name" value="ABC_tran"/>
    <property type="match status" value="1"/>
</dbReference>
<organism evidence="5 6">
    <name type="scientific">Butyrivibrio fibrisolvens DSM 3071</name>
    <dbReference type="NCBI Taxonomy" id="1121131"/>
    <lineage>
        <taxon>Bacteria</taxon>
        <taxon>Bacillati</taxon>
        <taxon>Bacillota</taxon>
        <taxon>Clostridia</taxon>
        <taxon>Lachnospirales</taxon>
        <taxon>Lachnospiraceae</taxon>
        <taxon>Butyrivibrio</taxon>
    </lineage>
</organism>
<dbReference type="SUPFAM" id="SSF52540">
    <property type="entry name" value="P-loop containing nucleoside triphosphate hydrolases"/>
    <property type="match status" value="1"/>
</dbReference>
<sequence>METQAVISCKNIEKKYKNFKLKVDKVDFPKGFATALIGENGAGKTTLLELIAGLRLDHEGEIRYFGKYSEKDREEDPVVKNSIGYTGTGNYFMPGWNLKQTKEVQELLFDGFDGDKYDEILKELAFSADNKTDANKKVNSLSDGNKTKLMLAGVLSRNTELLLMDEPASALDPLMREKLCEIIREYLAEAEGEKSVIFSTHNIADMENVTDYAVIVENGEIAEQGFVENLKEKYTYVKGDKKDEELGKKYMYDMTTNNYGFEGLCLSDDLDKLAGADIITETPTLTQLSVGIMRANTRLKLA</sequence>
<dbReference type="EMBL" id="FQXK01000028">
    <property type="protein sequence ID" value="SHI39200.1"/>
    <property type="molecule type" value="Genomic_DNA"/>
</dbReference>
<dbReference type="GO" id="GO:0016887">
    <property type="term" value="F:ATP hydrolysis activity"/>
    <property type="evidence" value="ECO:0007669"/>
    <property type="project" value="InterPro"/>
</dbReference>
<evidence type="ECO:0000256" key="2">
    <source>
        <dbReference type="ARBA" id="ARBA00022741"/>
    </source>
</evidence>
<evidence type="ECO:0000259" key="4">
    <source>
        <dbReference type="PROSITE" id="PS50893"/>
    </source>
</evidence>
<name>A0A1M6ARV3_BUTFI</name>
<accession>A0A1M6ARV3</accession>
<keyword evidence="6" id="KW-1185">Reference proteome</keyword>
<dbReference type="SMART" id="SM00382">
    <property type="entry name" value="AAA"/>
    <property type="match status" value="1"/>
</dbReference>
<dbReference type="RefSeq" id="WP_073388970.1">
    <property type="nucleotide sequence ID" value="NZ_FQXK01000028.1"/>
</dbReference>
<dbReference type="PANTHER" id="PTHR42939">
    <property type="entry name" value="ABC TRANSPORTER ATP-BINDING PROTEIN ALBC-RELATED"/>
    <property type="match status" value="1"/>
</dbReference>
<evidence type="ECO:0000256" key="3">
    <source>
        <dbReference type="ARBA" id="ARBA00022840"/>
    </source>
</evidence>
<protein>
    <submittedName>
        <fullName evidence="5">ABC-2 type transport system ATP-binding protein</fullName>
    </submittedName>
</protein>
<evidence type="ECO:0000313" key="6">
    <source>
        <dbReference type="Proteomes" id="UP000184278"/>
    </source>
</evidence>
<dbReference type="AlphaFoldDB" id="A0A1M6ARV3"/>
<gene>
    <name evidence="5" type="ORF">SAMN02745229_03014</name>
</gene>
<dbReference type="Gene3D" id="3.40.50.300">
    <property type="entry name" value="P-loop containing nucleotide triphosphate hydrolases"/>
    <property type="match status" value="1"/>
</dbReference>
<dbReference type="STRING" id="1121131.SAMN02745229_03014"/>
<dbReference type="CDD" id="cd03230">
    <property type="entry name" value="ABC_DR_subfamily_A"/>
    <property type="match status" value="1"/>
</dbReference>
<dbReference type="InterPro" id="IPR051782">
    <property type="entry name" value="ABC_Transporter_VariousFunc"/>
</dbReference>